<name>A0ABU3NRD9_9CHLR</name>
<protein>
    <submittedName>
        <fullName evidence="1">Uncharacterized protein</fullName>
    </submittedName>
</protein>
<gene>
    <name evidence="1" type="ORF">QYE77_14080</name>
</gene>
<reference evidence="1 2" key="1">
    <citation type="submission" date="2023-07" db="EMBL/GenBank/DDBJ databases">
        <title>Novel species of Thermanaerothrix with wide hydrolytic capabilities.</title>
        <authorList>
            <person name="Zayulina K.S."/>
            <person name="Podosokorskaya O.A."/>
            <person name="Elcheninov A.G."/>
        </authorList>
    </citation>
    <scope>NUCLEOTIDE SEQUENCE [LARGE SCALE GENOMIC DNA]</scope>
    <source>
        <strain evidence="1 2">4228-RoL</strain>
    </source>
</reference>
<dbReference type="EMBL" id="JAUHMF010000002">
    <property type="protein sequence ID" value="MDT8899390.1"/>
    <property type="molecule type" value="Genomic_DNA"/>
</dbReference>
<organism evidence="1 2">
    <name type="scientific">Thermanaerothrix solaris</name>
    <dbReference type="NCBI Taxonomy" id="3058434"/>
    <lineage>
        <taxon>Bacteria</taxon>
        <taxon>Bacillati</taxon>
        <taxon>Chloroflexota</taxon>
        <taxon>Anaerolineae</taxon>
        <taxon>Anaerolineales</taxon>
        <taxon>Anaerolineaceae</taxon>
        <taxon>Thermanaerothrix</taxon>
    </lineage>
</organism>
<comment type="caution">
    <text evidence="1">The sequence shown here is derived from an EMBL/GenBank/DDBJ whole genome shotgun (WGS) entry which is preliminary data.</text>
</comment>
<evidence type="ECO:0000313" key="2">
    <source>
        <dbReference type="Proteomes" id="UP001254165"/>
    </source>
</evidence>
<evidence type="ECO:0000313" key="1">
    <source>
        <dbReference type="EMBL" id="MDT8899390.1"/>
    </source>
</evidence>
<keyword evidence="2" id="KW-1185">Reference proteome</keyword>
<dbReference type="Proteomes" id="UP001254165">
    <property type="component" value="Unassembled WGS sequence"/>
</dbReference>
<sequence>MRLRFNPLQPDPEALPPAQVRFENIRIEPWPEGTKIRVLMELTPFQSPPNLEVVITDAENQEVTSAHIIENVDYRLVITLHLRRAPASPHYQLTARLIYPDLGTVDERNLTFDLPSSPPQP</sequence>
<proteinExistence type="predicted"/>
<accession>A0ABU3NRD9</accession>
<dbReference type="RefSeq" id="WP_315626087.1">
    <property type="nucleotide sequence ID" value="NZ_JAUHMF010000002.1"/>
</dbReference>